<keyword evidence="5 8" id="KW-1133">Transmembrane helix</keyword>
<keyword evidence="8" id="KW-1003">Cell membrane</keyword>
<reference evidence="11" key="1">
    <citation type="journal article" date="2019" name="Int. J. Syst. Evol. Microbiol.">
        <title>The Global Catalogue of Microorganisms (GCM) 10K type strain sequencing project: providing services to taxonomists for standard genome sequencing and annotation.</title>
        <authorList>
            <consortium name="The Broad Institute Genomics Platform"/>
            <consortium name="The Broad Institute Genome Sequencing Center for Infectious Disease"/>
            <person name="Wu L."/>
            <person name="Ma J."/>
        </authorList>
    </citation>
    <scope>NUCLEOTIDE SEQUENCE [LARGE SCALE GENOMIC DNA]</scope>
    <source>
        <strain evidence="11">JCM 16548</strain>
    </source>
</reference>
<keyword evidence="11" id="KW-1185">Reference proteome</keyword>
<keyword evidence="2 8" id="KW-0813">Transport</keyword>
<dbReference type="Pfam" id="PF00584">
    <property type="entry name" value="SecE"/>
    <property type="match status" value="1"/>
</dbReference>
<evidence type="ECO:0000256" key="9">
    <source>
        <dbReference type="SAM" id="MobiDB-lite"/>
    </source>
</evidence>
<keyword evidence="6 8" id="KW-0811">Translocation</keyword>
<comment type="caution">
    <text evidence="10">The sequence shown here is derived from an EMBL/GenBank/DDBJ whole genome shotgun (WGS) entry which is preliminary data.</text>
</comment>
<comment type="subunit">
    <text evidence="8">Component of the Sec protein translocase complex. Heterotrimer consisting of SecY, SecE and SecG subunits. The heterotrimers can form oligomers, although 1 heterotrimer is thought to be able to translocate proteins. Interacts with the ribosome. Interacts with SecDF, and other proteins may be involved. Interacts with SecA.</text>
</comment>
<evidence type="ECO:0000313" key="10">
    <source>
        <dbReference type="EMBL" id="GAA3690577.1"/>
    </source>
</evidence>
<evidence type="ECO:0000256" key="6">
    <source>
        <dbReference type="ARBA" id="ARBA00023010"/>
    </source>
</evidence>
<feature type="region of interest" description="Disordered" evidence="9">
    <location>
        <begin position="1"/>
        <end position="99"/>
    </location>
</feature>
<protein>
    <recommendedName>
        <fullName evidence="8">Protein translocase subunit SecE</fullName>
    </recommendedName>
</protein>
<feature type="compositionally biased region" description="Low complexity" evidence="9">
    <location>
        <begin position="59"/>
        <end position="76"/>
    </location>
</feature>
<keyword evidence="3 8" id="KW-0812">Transmembrane</keyword>
<name>A0ABP7CHA3_9ACTN</name>
<dbReference type="InterPro" id="IPR001901">
    <property type="entry name" value="Translocase_SecE/Sec61-g"/>
</dbReference>
<evidence type="ECO:0000256" key="3">
    <source>
        <dbReference type="ARBA" id="ARBA00022692"/>
    </source>
</evidence>
<dbReference type="InterPro" id="IPR005807">
    <property type="entry name" value="SecE_bac"/>
</dbReference>
<evidence type="ECO:0000256" key="1">
    <source>
        <dbReference type="ARBA" id="ARBA00004370"/>
    </source>
</evidence>
<evidence type="ECO:0000256" key="7">
    <source>
        <dbReference type="ARBA" id="ARBA00023136"/>
    </source>
</evidence>
<evidence type="ECO:0000313" key="11">
    <source>
        <dbReference type="Proteomes" id="UP001500051"/>
    </source>
</evidence>
<accession>A0ABP7CHA3</accession>
<evidence type="ECO:0000256" key="5">
    <source>
        <dbReference type="ARBA" id="ARBA00022989"/>
    </source>
</evidence>
<sequence>MADSDKVDPADEPDTSATPGEPVDPTADDREMLDDGAGDDGDGDDGDGEQGGERELVPAGRSSRSARGSETAAAGEPARAKKDKATPKQKRDAVEHQRTGPITLVKQSVAELRKVVYPTGPQLANYFVVVLIFVLFIIAYVSLLDLGIGAAIFRIFA</sequence>
<keyword evidence="4 8" id="KW-0653">Protein transport</keyword>
<dbReference type="Proteomes" id="UP001500051">
    <property type="component" value="Unassembled WGS sequence"/>
</dbReference>
<comment type="function">
    <text evidence="8">Essential subunit of the Sec protein translocation channel SecYEG. Clamps together the 2 halves of SecY. May contact the channel plug during translocation.</text>
</comment>
<dbReference type="RefSeq" id="WP_344810393.1">
    <property type="nucleotide sequence ID" value="NZ_BAAAYX010000002.1"/>
</dbReference>
<feature type="transmembrane region" description="Helical" evidence="8">
    <location>
        <begin position="123"/>
        <end position="156"/>
    </location>
</feature>
<dbReference type="NCBIfam" id="TIGR00964">
    <property type="entry name" value="secE_bact"/>
    <property type="match status" value="1"/>
</dbReference>
<evidence type="ECO:0000256" key="8">
    <source>
        <dbReference type="HAMAP-Rule" id="MF_00422"/>
    </source>
</evidence>
<feature type="compositionally biased region" description="Acidic residues" evidence="9">
    <location>
        <begin position="31"/>
        <end position="50"/>
    </location>
</feature>
<organism evidence="10 11">
    <name type="scientific">Microlunatus aurantiacus</name>
    <dbReference type="NCBI Taxonomy" id="446786"/>
    <lineage>
        <taxon>Bacteria</taxon>
        <taxon>Bacillati</taxon>
        <taxon>Actinomycetota</taxon>
        <taxon>Actinomycetes</taxon>
        <taxon>Propionibacteriales</taxon>
        <taxon>Propionibacteriaceae</taxon>
        <taxon>Microlunatus</taxon>
    </lineage>
</organism>
<proteinExistence type="inferred from homology"/>
<comment type="subcellular location">
    <subcellularLocation>
        <location evidence="8">Cell membrane</location>
        <topology evidence="8">Single-pass membrane protein</topology>
    </subcellularLocation>
    <subcellularLocation>
        <location evidence="1">Membrane</location>
    </subcellularLocation>
</comment>
<evidence type="ECO:0000256" key="2">
    <source>
        <dbReference type="ARBA" id="ARBA00022448"/>
    </source>
</evidence>
<keyword evidence="7 8" id="KW-0472">Membrane</keyword>
<dbReference type="Gene3D" id="1.20.5.1030">
    <property type="entry name" value="Preprotein translocase secy subunit"/>
    <property type="match status" value="1"/>
</dbReference>
<comment type="similarity">
    <text evidence="8">Belongs to the SecE/SEC61-gamma family.</text>
</comment>
<dbReference type="EMBL" id="BAAAYX010000002">
    <property type="protein sequence ID" value="GAA3690577.1"/>
    <property type="molecule type" value="Genomic_DNA"/>
</dbReference>
<dbReference type="InterPro" id="IPR038379">
    <property type="entry name" value="SecE_sf"/>
</dbReference>
<dbReference type="HAMAP" id="MF_00422">
    <property type="entry name" value="SecE"/>
    <property type="match status" value="1"/>
</dbReference>
<gene>
    <name evidence="8" type="primary">secE</name>
    <name evidence="10" type="ORF">GCM10022204_01920</name>
</gene>
<feature type="compositionally biased region" description="Basic and acidic residues" evidence="9">
    <location>
        <begin position="78"/>
        <end position="98"/>
    </location>
</feature>
<evidence type="ECO:0000256" key="4">
    <source>
        <dbReference type="ARBA" id="ARBA00022927"/>
    </source>
</evidence>